<dbReference type="RefSeq" id="WP_097140918.1">
    <property type="nucleotide sequence ID" value="NZ_OBQD01000010.1"/>
</dbReference>
<dbReference type="EMBL" id="OBQD01000010">
    <property type="protein sequence ID" value="SOC42532.1"/>
    <property type="molecule type" value="Genomic_DNA"/>
</dbReference>
<gene>
    <name evidence="2" type="ORF">SAMN05892877_11053</name>
</gene>
<feature type="transmembrane region" description="Helical" evidence="1">
    <location>
        <begin position="32"/>
        <end position="50"/>
    </location>
</feature>
<protein>
    <recommendedName>
        <fullName evidence="4">Major facilitator superfamily (MFS) profile domain-containing protein</fullName>
    </recommendedName>
</protein>
<evidence type="ECO:0000256" key="1">
    <source>
        <dbReference type="SAM" id="Phobius"/>
    </source>
</evidence>
<evidence type="ECO:0000313" key="3">
    <source>
        <dbReference type="Proteomes" id="UP000219167"/>
    </source>
</evidence>
<dbReference type="AlphaFoldDB" id="A0A285UL41"/>
<keyword evidence="1" id="KW-0472">Membrane</keyword>
<evidence type="ECO:0000313" key="2">
    <source>
        <dbReference type="EMBL" id="SOC42532.1"/>
    </source>
</evidence>
<sequence>MTFGLKLMVLTIFLSVLGLFLGVAGLIAGWSWARGIGLVSAIVLAIVFWLEPSDRFLFGSKKED</sequence>
<name>A0A285UL41_9HYPH</name>
<dbReference type="Proteomes" id="UP000219167">
    <property type="component" value="Unassembled WGS sequence"/>
</dbReference>
<feature type="transmembrane region" description="Helical" evidence="1">
    <location>
        <begin position="7"/>
        <end position="26"/>
    </location>
</feature>
<organism evidence="2 3">
    <name type="scientific">Rhizobium subbaraonis</name>
    <dbReference type="NCBI Taxonomy" id="908946"/>
    <lineage>
        <taxon>Bacteria</taxon>
        <taxon>Pseudomonadati</taxon>
        <taxon>Pseudomonadota</taxon>
        <taxon>Alphaproteobacteria</taxon>
        <taxon>Hyphomicrobiales</taxon>
        <taxon>Rhizobiaceae</taxon>
        <taxon>Rhizobium/Agrobacterium group</taxon>
        <taxon>Rhizobium</taxon>
    </lineage>
</organism>
<accession>A0A285UL41</accession>
<keyword evidence="1" id="KW-1133">Transmembrane helix</keyword>
<keyword evidence="3" id="KW-1185">Reference proteome</keyword>
<evidence type="ECO:0008006" key="4">
    <source>
        <dbReference type="Google" id="ProtNLM"/>
    </source>
</evidence>
<reference evidence="2 3" key="1">
    <citation type="submission" date="2017-08" db="EMBL/GenBank/DDBJ databases">
        <authorList>
            <person name="de Groot N.N."/>
        </authorList>
    </citation>
    <scope>NUCLEOTIDE SEQUENCE [LARGE SCALE GENOMIC DNA]</scope>
    <source>
        <strain evidence="2 3">JC85</strain>
    </source>
</reference>
<keyword evidence="1" id="KW-0812">Transmembrane</keyword>
<proteinExistence type="predicted"/>